<evidence type="ECO:0000313" key="2">
    <source>
        <dbReference type="Proteomes" id="UP000821865"/>
    </source>
</evidence>
<keyword evidence="2" id="KW-1185">Reference proteome</keyword>
<accession>A0ACB8CE73</accession>
<name>A0ACB8CE73_DERSI</name>
<organism evidence="1 2">
    <name type="scientific">Dermacentor silvarum</name>
    <name type="common">Tick</name>
    <dbReference type="NCBI Taxonomy" id="543639"/>
    <lineage>
        <taxon>Eukaryota</taxon>
        <taxon>Metazoa</taxon>
        <taxon>Ecdysozoa</taxon>
        <taxon>Arthropoda</taxon>
        <taxon>Chelicerata</taxon>
        <taxon>Arachnida</taxon>
        <taxon>Acari</taxon>
        <taxon>Parasitiformes</taxon>
        <taxon>Ixodida</taxon>
        <taxon>Ixodoidea</taxon>
        <taxon>Ixodidae</taxon>
        <taxon>Rhipicephalinae</taxon>
        <taxon>Dermacentor</taxon>
    </lineage>
</organism>
<protein>
    <submittedName>
        <fullName evidence="1">Uncharacterized protein</fullName>
    </submittedName>
</protein>
<proteinExistence type="predicted"/>
<gene>
    <name evidence="1" type="ORF">HPB49_009505</name>
</gene>
<sequence>MGDLNFQATIKSMASMTLIVNAGCLLIGGEHCAVVPVGPQVTSVTCLFLPSFVPKEALVHALSPYCKVLSVNAGIISGRLGVLTGTRFVRMEMSSTAPVPNYLRVSGHRVALDYRGLERVCRRCGSSDHYRAQCTAAFCGRCGTHVHESEGCNRPCQRCGDGHPMYTVMCPVRCSYSDAAAGAFRPYRRRQLRSRLRVTS</sequence>
<comment type="caution">
    <text evidence="1">The sequence shown here is derived from an EMBL/GenBank/DDBJ whole genome shotgun (WGS) entry which is preliminary data.</text>
</comment>
<dbReference type="Proteomes" id="UP000821865">
    <property type="component" value="Chromosome 7"/>
</dbReference>
<reference evidence="1" key="1">
    <citation type="submission" date="2020-05" db="EMBL/GenBank/DDBJ databases">
        <title>Large-scale comparative analyses of tick genomes elucidate their genetic diversity and vector capacities.</title>
        <authorList>
            <person name="Jia N."/>
            <person name="Wang J."/>
            <person name="Shi W."/>
            <person name="Du L."/>
            <person name="Sun Y."/>
            <person name="Zhan W."/>
            <person name="Jiang J."/>
            <person name="Wang Q."/>
            <person name="Zhang B."/>
            <person name="Ji P."/>
            <person name="Sakyi L.B."/>
            <person name="Cui X."/>
            <person name="Yuan T."/>
            <person name="Jiang B."/>
            <person name="Yang W."/>
            <person name="Lam T.T.-Y."/>
            <person name="Chang Q."/>
            <person name="Ding S."/>
            <person name="Wang X."/>
            <person name="Zhu J."/>
            <person name="Ruan X."/>
            <person name="Zhao L."/>
            <person name="Wei J."/>
            <person name="Que T."/>
            <person name="Du C."/>
            <person name="Cheng J."/>
            <person name="Dai P."/>
            <person name="Han X."/>
            <person name="Huang E."/>
            <person name="Gao Y."/>
            <person name="Liu J."/>
            <person name="Shao H."/>
            <person name="Ye R."/>
            <person name="Li L."/>
            <person name="Wei W."/>
            <person name="Wang X."/>
            <person name="Wang C."/>
            <person name="Yang T."/>
            <person name="Huo Q."/>
            <person name="Li W."/>
            <person name="Guo W."/>
            <person name="Chen H."/>
            <person name="Zhou L."/>
            <person name="Ni X."/>
            <person name="Tian J."/>
            <person name="Zhou Y."/>
            <person name="Sheng Y."/>
            <person name="Liu T."/>
            <person name="Pan Y."/>
            <person name="Xia L."/>
            <person name="Li J."/>
            <person name="Zhao F."/>
            <person name="Cao W."/>
        </authorList>
    </citation>
    <scope>NUCLEOTIDE SEQUENCE</scope>
    <source>
        <strain evidence="1">Dsil-2018</strain>
    </source>
</reference>
<dbReference type="EMBL" id="CM023476">
    <property type="protein sequence ID" value="KAH7941045.1"/>
    <property type="molecule type" value="Genomic_DNA"/>
</dbReference>
<evidence type="ECO:0000313" key="1">
    <source>
        <dbReference type="EMBL" id="KAH7941045.1"/>
    </source>
</evidence>